<dbReference type="Proteomes" id="UP000218334">
    <property type="component" value="Unassembled WGS sequence"/>
</dbReference>
<sequence>MKPIAFVLSAVAVVAGAPLVSGPIDAVDIASRAPNAGNPGFYYCKDANFENTCTYSTTASGVCITFAPGDAWIDNISSVRPDIGMTCTLYSAVGCKGNSFPVTEEIQSLLPLGWNDLTRSYVCTRE</sequence>
<reference evidence="3" key="1">
    <citation type="journal article" date="2017" name="Nat. Ecol. Evol.">
        <title>Genome expansion and lineage-specific genetic innovations in the forest pathogenic fungi Armillaria.</title>
        <authorList>
            <person name="Sipos G."/>
            <person name="Prasanna A.N."/>
            <person name="Walter M.C."/>
            <person name="O'Connor E."/>
            <person name="Balint B."/>
            <person name="Krizsan K."/>
            <person name="Kiss B."/>
            <person name="Hess J."/>
            <person name="Varga T."/>
            <person name="Slot J."/>
            <person name="Riley R."/>
            <person name="Boka B."/>
            <person name="Rigling D."/>
            <person name="Barry K."/>
            <person name="Lee J."/>
            <person name="Mihaltcheva S."/>
            <person name="LaButti K."/>
            <person name="Lipzen A."/>
            <person name="Waldron R."/>
            <person name="Moloney N.M."/>
            <person name="Sperisen C."/>
            <person name="Kredics L."/>
            <person name="Vagvoelgyi C."/>
            <person name="Patrignani A."/>
            <person name="Fitzpatrick D."/>
            <person name="Nagy I."/>
            <person name="Doyle S."/>
            <person name="Anderson J.B."/>
            <person name="Grigoriev I.V."/>
            <person name="Gueldener U."/>
            <person name="Muensterkoetter M."/>
            <person name="Nagy L.G."/>
        </authorList>
    </citation>
    <scope>NUCLEOTIDE SEQUENCE [LARGE SCALE GENOMIC DNA]</scope>
    <source>
        <strain evidence="3">28-4</strain>
    </source>
</reference>
<dbReference type="STRING" id="1076256.A0A2H3AX65"/>
<keyword evidence="1" id="KW-0732">Signal</keyword>
<feature type="chain" id="PRO_5013830224" description="Beta/gamma crystallin 'Greek key' domain-containing protein" evidence="1">
    <location>
        <begin position="17"/>
        <end position="126"/>
    </location>
</feature>
<name>A0A2H3AX65_9AGAR</name>
<proteinExistence type="predicted"/>
<evidence type="ECO:0008006" key="4">
    <source>
        <dbReference type="Google" id="ProtNLM"/>
    </source>
</evidence>
<feature type="signal peptide" evidence="1">
    <location>
        <begin position="1"/>
        <end position="16"/>
    </location>
</feature>
<evidence type="ECO:0000313" key="3">
    <source>
        <dbReference type="Proteomes" id="UP000218334"/>
    </source>
</evidence>
<dbReference type="Gene3D" id="2.60.20.10">
    <property type="entry name" value="Crystallins"/>
    <property type="match status" value="1"/>
</dbReference>
<evidence type="ECO:0000256" key="1">
    <source>
        <dbReference type="SAM" id="SignalP"/>
    </source>
</evidence>
<accession>A0A2H3AX65</accession>
<dbReference type="AlphaFoldDB" id="A0A2H3AX65"/>
<organism evidence="2 3">
    <name type="scientific">Armillaria solidipes</name>
    <dbReference type="NCBI Taxonomy" id="1076256"/>
    <lineage>
        <taxon>Eukaryota</taxon>
        <taxon>Fungi</taxon>
        <taxon>Dikarya</taxon>
        <taxon>Basidiomycota</taxon>
        <taxon>Agaricomycotina</taxon>
        <taxon>Agaricomycetes</taxon>
        <taxon>Agaricomycetidae</taxon>
        <taxon>Agaricales</taxon>
        <taxon>Marasmiineae</taxon>
        <taxon>Physalacriaceae</taxon>
        <taxon>Armillaria</taxon>
    </lineage>
</organism>
<protein>
    <recommendedName>
        <fullName evidence="4">Beta/gamma crystallin 'Greek key' domain-containing protein</fullName>
    </recommendedName>
</protein>
<dbReference type="EMBL" id="KZ293504">
    <property type="protein sequence ID" value="PBK59442.1"/>
    <property type="molecule type" value="Genomic_DNA"/>
</dbReference>
<evidence type="ECO:0000313" key="2">
    <source>
        <dbReference type="EMBL" id="PBK59442.1"/>
    </source>
</evidence>
<keyword evidence="3" id="KW-1185">Reference proteome</keyword>
<gene>
    <name evidence="2" type="ORF">ARMSODRAFT_1027396</name>
</gene>